<protein>
    <submittedName>
        <fullName evidence="2">MarR family transcriptional regulator</fullName>
    </submittedName>
</protein>
<dbReference type="InterPro" id="IPR036388">
    <property type="entry name" value="WH-like_DNA-bd_sf"/>
</dbReference>
<evidence type="ECO:0000313" key="2">
    <source>
        <dbReference type="EMBL" id="OWP83543.1"/>
    </source>
</evidence>
<dbReference type="InterPro" id="IPR039422">
    <property type="entry name" value="MarR/SlyA-like"/>
</dbReference>
<accession>A0A246GHC7</accession>
<comment type="caution">
    <text evidence="2">The sequence shown here is derived from an EMBL/GenBank/DDBJ whole genome shotgun (WGS) entry which is preliminary data.</text>
</comment>
<dbReference type="AlphaFoldDB" id="A0A246GHC7"/>
<dbReference type="Proteomes" id="UP000197768">
    <property type="component" value="Unassembled WGS sequence"/>
</dbReference>
<reference evidence="2 3" key="1">
    <citation type="journal article" date="2017" name="Infect. Genet. Evol.">
        <title>Comparative genome analysis of fish pathogen Flavobacterium columnare reveals extensive sequence diversity within the species.</title>
        <authorList>
            <person name="Kayansamruaj P."/>
            <person name="Dong H.T."/>
            <person name="Hirono I."/>
            <person name="Kondo H."/>
            <person name="Senapin S."/>
            <person name="Rodkhum C."/>
        </authorList>
    </citation>
    <scope>NUCLEOTIDE SEQUENCE [LARGE SCALE GENOMIC DNA]</scope>
    <source>
        <strain evidence="2 3">1215</strain>
    </source>
</reference>
<evidence type="ECO:0000313" key="3">
    <source>
        <dbReference type="Proteomes" id="UP000197768"/>
    </source>
</evidence>
<dbReference type="EMBL" id="MTCZ01000104">
    <property type="protein sequence ID" value="OWP83543.1"/>
    <property type="molecule type" value="Genomic_DNA"/>
</dbReference>
<dbReference type="Pfam" id="PF12802">
    <property type="entry name" value="MarR_2"/>
    <property type="match status" value="1"/>
</dbReference>
<dbReference type="GO" id="GO:0003700">
    <property type="term" value="F:DNA-binding transcription factor activity"/>
    <property type="evidence" value="ECO:0007669"/>
    <property type="project" value="InterPro"/>
</dbReference>
<dbReference type="PANTHER" id="PTHR33164">
    <property type="entry name" value="TRANSCRIPTIONAL REGULATOR, MARR FAMILY"/>
    <property type="match status" value="1"/>
</dbReference>
<proteinExistence type="predicted"/>
<organism evidence="2 3">
    <name type="scientific">Flavobacterium davisii</name>
    <dbReference type="NCBI Taxonomy" id="2906077"/>
    <lineage>
        <taxon>Bacteria</taxon>
        <taxon>Pseudomonadati</taxon>
        <taxon>Bacteroidota</taxon>
        <taxon>Flavobacteriia</taxon>
        <taxon>Flavobacteriales</taxon>
        <taxon>Flavobacteriaceae</taxon>
        <taxon>Flavobacterium</taxon>
    </lineage>
</organism>
<evidence type="ECO:0000259" key="1">
    <source>
        <dbReference type="PROSITE" id="PS50995"/>
    </source>
</evidence>
<dbReference type="SUPFAM" id="SSF46785">
    <property type="entry name" value="Winged helix' DNA-binding domain"/>
    <property type="match status" value="1"/>
</dbReference>
<dbReference type="InterPro" id="IPR036390">
    <property type="entry name" value="WH_DNA-bd_sf"/>
</dbReference>
<dbReference type="PANTHER" id="PTHR33164:SF43">
    <property type="entry name" value="HTH-TYPE TRANSCRIPTIONAL REPRESSOR YETL"/>
    <property type="match status" value="1"/>
</dbReference>
<dbReference type="InterPro" id="IPR000835">
    <property type="entry name" value="HTH_MarR-typ"/>
</dbReference>
<dbReference type="RefSeq" id="WP_088393487.1">
    <property type="nucleotide sequence ID" value="NZ_MTCZ01000104.1"/>
</dbReference>
<gene>
    <name evidence="2" type="ORF">BWK59_09960</name>
</gene>
<feature type="domain" description="HTH marR-type" evidence="1">
    <location>
        <begin position="15"/>
        <end position="148"/>
    </location>
</feature>
<dbReference type="PROSITE" id="PS50995">
    <property type="entry name" value="HTH_MARR_2"/>
    <property type="match status" value="1"/>
</dbReference>
<dbReference type="SMART" id="SM00347">
    <property type="entry name" value="HTH_MARR"/>
    <property type="match status" value="1"/>
</dbReference>
<sequence>MKSIFDLNNQNLGVDGKIMAALDKLASIQRYLIWEQSKKKGLSPIQIQLLIFLKHHRSEQATVSYLAKEFHVTKPTISDAVKILFQKKLVVKKENATDARSYALKITEEGEIIVQETESFTRPLQNILGLEEPNKKEQVWELLSNLLFQLKKIDIISVNRMCFSCQFYTKKEEGHYCNLMSKILESVEIRMDCPEHIEKIE</sequence>
<dbReference type="GO" id="GO:0006950">
    <property type="term" value="P:response to stress"/>
    <property type="evidence" value="ECO:0007669"/>
    <property type="project" value="TreeGrafter"/>
</dbReference>
<dbReference type="Gene3D" id="1.10.10.10">
    <property type="entry name" value="Winged helix-like DNA-binding domain superfamily/Winged helix DNA-binding domain"/>
    <property type="match status" value="1"/>
</dbReference>
<name>A0A246GHC7_9FLAO</name>